<name>A0A553R844_9TELE</name>
<evidence type="ECO:0000256" key="1">
    <source>
        <dbReference type="SAM" id="MobiDB-lite"/>
    </source>
</evidence>
<dbReference type="AlphaFoldDB" id="A0A553R844"/>
<protein>
    <submittedName>
        <fullName evidence="2">Uncharacterized protein</fullName>
    </submittedName>
</protein>
<dbReference type="Proteomes" id="UP000316079">
    <property type="component" value="Unassembled WGS sequence"/>
</dbReference>
<sequence length="723" mass="80202">MEQTIDTVAVQNHLETTSRASENPSREVVGVLGVIELTGTAATQIVLAWKNDHWFCEHVQADGAAQLFLQALHRTRSTYNLTRLNVHRCVTNQTQPLSAHYPSGEFDLHSALPGKLPSQTSSKGTFTTVETTPPKQIPVKEFTCRLQGTSEAPLASFIRLCPTYLIPTHSRTDFIVNDGVDAAVKQREALGQINGCIEGVFQRAAEWKNVEKGEIVHQKSSMVGQPTHQEHHDVGEDDATTDAALLVCRRTDSPGQEDVEHGNYRERDGKAKHEEAHLDAHRPLLDAFRWVTIHTHTHEEKDAAEEVDAEDQVSDFAHGVTKWPVAKLKKRTDGDGQGRHHRERVGSQANDEEEDVENREAVQQCPLAEGAVTHFHMGDIISSLSEVLQVVVDTMKRSLEEMMEAQQRQSFGNEAAELNSPRHPMIIWCGPGLHRLVKTVKVVRPGLEAQALRVYGIWSFLMPGVVYAHRRENIPIEAANRVGFSAVGWLSMHGLGSMCVLRNPQQSKRRPGSQYHPRHPAHWLPGASLYPFINVPHQCKELHKVICGHDYNSSPKHCSGERGPDAHQQAQEQPNHEEPHTTDQHGDEATEGANAQAYANAGLYTQLRGSPRPAPASLAGGASLKASDWRVEVMVPAVSTPSEPVLGNRQLREGELEDQGTPCIHINLPGKEKLLNEAFIEQFCTVLSTTCYTRNNLSHITQQQGFFSGPRSLTTPLVTYTLH</sequence>
<keyword evidence="3" id="KW-1185">Reference proteome</keyword>
<feature type="compositionally biased region" description="Basic and acidic residues" evidence="1">
    <location>
        <begin position="574"/>
        <end position="588"/>
    </location>
</feature>
<evidence type="ECO:0000313" key="3">
    <source>
        <dbReference type="Proteomes" id="UP000316079"/>
    </source>
</evidence>
<comment type="caution">
    <text evidence="2">The sequence shown here is derived from an EMBL/GenBank/DDBJ whole genome shotgun (WGS) entry which is preliminary data.</text>
</comment>
<feature type="region of interest" description="Disordered" evidence="1">
    <location>
        <begin position="555"/>
        <end position="590"/>
    </location>
</feature>
<feature type="region of interest" description="Disordered" evidence="1">
    <location>
        <begin position="329"/>
        <end position="356"/>
    </location>
</feature>
<dbReference type="EMBL" id="SRMA01025171">
    <property type="protein sequence ID" value="TRY98345.1"/>
    <property type="molecule type" value="Genomic_DNA"/>
</dbReference>
<proteinExistence type="predicted"/>
<evidence type="ECO:0000313" key="2">
    <source>
        <dbReference type="EMBL" id="TRY98345.1"/>
    </source>
</evidence>
<reference evidence="2 3" key="1">
    <citation type="journal article" date="2019" name="Sci. Data">
        <title>Hybrid genome assembly and annotation of Danionella translucida.</title>
        <authorList>
            <person name="Kadobianskyi M."/>
            <person name="Schulze L."/>
            <person name="Schuelke M."/>
            <person name="Judkewitz B."/>
        </authorList>
    </citation>
    <scope>NUCLEOTIDE SEQUENCE [LARGE SCALE GENOMIC DNA]</scope>
    <source>
        <strain evidence="2 3">Bolton</strain>
    </source>
</reference>
<organism evidence="2 3">
    <name type="scientific">Danionella cerebrum</name>
    <dbReference type="NCBI Taxonomy" id="2873325"/>
    <lineage>
        <taxon>Eukaryota</taxon>
        <taxon>Metazoa</taxon>
        <taxon>Chordata</taxon>
        <taxon>Craniata</taxon>
        <taxon>Vertebrata</taxon>
        <taxon>Euteleostomi</taxon>
        <taxon>Actinopterygii</taxon>
        <taxon>Neopterygii</taxon>
        <taxon>Teleostei</taxon>
        <taxon>Ostariophysi</taxon>
        <taxon>Cypriniformes</taxon>
        <taxon>Danionidae</taxon>
        <taxon>Danioninae</taxon>
        <taxon>Danionella</taxon>
    </lineage>
</organism>
<accession>A0A553R844</accession>
<gene>
    <name evidence="2" type="ORF">DNTS_007743</name>
</gene>